<name>A0A6J5MSG9_9CAUD</name>
<dbReference type="EMBL" id="LR796515">
    <property type="protein sequence ID" value="CAB4149372.1"/>
    <property type="molecule type" value="Genomic_DNA"/>
</dbReference>
<reference evidence="1" key="1">
    <citation type="submission" date="2020-04" db="EMBL/GenBank/DDBJ databases">
        <authorList>
            <person name="Chiriac C."/>
            <person name="Salcher M."/>
            <person name="Ghai R."/>
            <person name="Kavagutti S V."/>
        </authorList>
    </citation>
    <scope>NUCLEOTIDE SEQUENCE</scope>
</reference>
<evidence type="ECO:0000313" key="1">
    <source>
        <dbReference type="EMBL" id="CAB4149372.1"/>
    </source>
</evidence>
<organism evidence="1">
    <name type="scientific">uncultured Caudovirales phage</name>
    <dbReference type="NCBI Taxonomy" id="2100421"/>
    <lineage>
        <taxon>Viruses</taxon>
        <taxon>Duplodnaviria</taxon>
        <taxon>Heunggongvirae</taxon>
        <taxon>Uroviricota</taxon>
        <taxon>Caudoviricetes</taxon>
        <taxon>Peduoviridae</taxon>
        <taxon>Maltschvirus</taxon>
        <taxon>Maltschvirus maltsch</taxon>
    </lineage>
</organism>
<sequence>MAITTVASLRSTLGVGTLYPDATLQSVCDATDVILLPMLWNNYSFNNGHSNTTNTGTLYFDEVVTETFYVGQVVVISGNGSKHNGSKTLTGVGEHSITYAITGNNNTAAPFHPVNPYGQVAAETYVDWTLDEAVKNAALMVSVEIWQARTATLSGSNLVDFQPSPYRMSAQLLAKIRGMISHALDPRSMVG</sequence>
<protein>
    <submittedName>
        <fullName evidence="1">Uncharacterized protein</fullName>
    </submittedName>
</protein>
<gene>
    <name evidence="1" type="ORF">UFOVP540_15</name>
</gene>
<accession>A0A6J5MSG9</accession>
<proteinExistence type="predicted"/>